<name>A0ABV7TZK6_9RHOB</name>
<evidence type="ECO:0000313" key="2">
    <source>
        <dbReference type="Proteomes" id="UP001595539"/>
    </source>
</evidence>
<gene>
    <name evidence="1" type="ORF">ACFOM8_02045</name>
</gene>
<accession>A0ABV7TZK6</accession>
<evidence type="ECO:0000313" key="1">
    <source>
        <dbReference type="EMBL" id="MFC3628222.1"/>
    </source>
</evidence>
<proteinExistence type="predicted"/>
<dbReference type="PROSITE" id="PS51257">
    <property type="entry name" value="PROKAR_LIPOPROTEIN"/>
    <property type="match status" value="1"/>
</dbReference>
<protein>
    <submittedName>
        <fullName evidence="1">Uncharacterized protein</fullName>
    </submittedName>
</protein>
<dbReference type="EMBL" id="JBHRXY010000001">
    <property type="protein sequence ID" value="MFC3628222.1"/>
    <property type="molecule type" value="Genomic_DNA"/>
</dbReference>
<keyword evidence="2" id="KW-1185">Reference proteome</keyword>
<reference evidence="2" key="1">
    <citation type="journal article" date="2019" name="Int. J. Syst. Evol. Microbiol.">
        <title>The Global Catalogue of Microorganisms (GCM) 10K type strain sequencing project: providing services to taxonomists for standard genome sequencing and annotation.</title>
        <authorList>
            <consortium name="The Broad Institute Genomics Platform"/>
            <consortium name="The Broad Institute Genome Sequencing Center for Infectious Disease"/>
            <person name="Wu L."/>
            <person name="Ma J."/>
        </authorList>
    </citation>
    <scope>NUCLEOTIDE SEQUENCE [LARGE SCALE GENOMIC DNA]</scope>
    <source>
        <strain evidence="2">KCTC 42473</strain>
    </source>
</reference>
<dbReference type="RefSeq" id="WP_377758833.1">
    <property type="nucleotide sequence ID" value="NZ_JBHRXY010000001.1"/>
</dbReference>
<comment type="caution">
    <text evidence="1">The sequence shown here is derived from an EMBL/GenBank/DDBJ whole genome shotgun (WGS) entry which is preliminary data.</text>
</comment>
<organism evidence="1 2">
    <name type="scientific">Paracoccus angustae</name>
    <dbReference type="NCBI Taxonomy" id="1671480"/>
    <lineage>
        <taxon>Bacteria</taxon>
        <taxon>Pseudomonadati</taxon>
        <taxon>Pseudomonadota</taxon>
        <taxon>Alphaproteobacteria</taxon>
        <taxon>Rhodobacterales</taxon>
        <taxon>Paracoccaceae</taxon>
        <taxon>Paracoccus</taxon>
    </lineage>
</organism>
<sequence length="96" mass="10273">MKSAIVATVLLALGACTQMDQYFDGKVVQVDGKDYLVRQLSTGSYQAMPNEPEAKWHVDAAEWASNIKAIELATGCPVLQGSVQNNRSGTIAAVQC</sequence>
<dbReference type="Proteomes" id="UP001595539">
    <property type="component" value="Unassembled WGS sequence"/>
</dbReference>